<reference evidence="1 2" key="1">
    <citation type="journal article" date="2011" name="Science">
        <title>The ecoresponsive genome of Daphnia pulex.</title>
        <authorList>
            <person name="Colbourne J.K."/>
            <person name="Pfrender M.E."/>
            <person name="Gilbert D."/>
            <person name="Thomas W.K."/>
            <person name="Tucker A."/>
            <person name="Oakley T.H."/>
            <person name="Tokishita S."/>
            <person name="Aerts A."/>
            <person name="Arnold G.J."/>
            <person name="Basu M.K."/>
            <person name="Bauer D.J."/>
            <person name="Caceres C.E."/>
            <person name="Carmel L."/>
            <person name="Casola C."/>
            <person name="Choi J.H."/>
            <person name="Detter J.C."/>
            <person name="Dong Q."/>
            <person name="Dusheyko S."/>
            <person name="Eads B.D."/>
            <person name="Frohlich T."/>
            <person name="Geiler-Samerotte K.A."/>
            <person name="Gerlach D."/>
            <person name="Hatcher P."/>
            <person name="Jogdeo S."/>
            <person name="Krijgsveld J."/>
            <person name="Kriventseva E.V."/>
            <person name="Kultz D."/>
            <person name="Laforsch C."/>
            <person name="Lindquist E."/>
            <person name="Lopez J."/>
            <person name="Manak J.R."/>
            <person name="Muller J."/>
            <person name="Pangilinan J."/>
            <person name="Patwardhan R.P."/>
            <person name="Pitluck S."/>
            <person name="Pritham E.J."/>
            <person name="Rechtsteiner A."/>
            <person name="Rho M."/>
            <person name="Rogozin I.B."/>
            <person name="Sakarya O."/>
            <person name="Salamov A."/>
            <person name="Schaack S."/>
            <person name="Shapiro H."/>
            <person name="Shiga Y."/>
            <person name="Skalitzky C."/>
            <person name="Smith Z."/>
            <person name="Souvorov A."/>
            <person name="Sung W."/>
            <person name="Tang Z."/>
            <person name="Tsuchiya D."/>
            <person name="Tu H."/>
            <person name="Vos H."/>
            <person name="Wang M."/>
            <person name="Wolf Y.I."/>
            <person name="Yamagata H."/>
            <person name="Yamada T."/>
            <person name="Ye Y."/>
            <person name="Shaw J.R."/>
            <person name="Andrews J."/>
            <person name="Crease T.J."/>
            <person name="Tang H."/>
            <person name="Lucas S.M."/>
            <person name="Robertson H.M."/>
            <person name="Bork P."/>
            <person name="Koonin E.V."/>
            <person name="Zdobnov E.M."/>
            <person name="Grigoriev I.V."/>
            <person name="Lynch M."/>
            <person name="Boore J.L."/>
        </authorList>
    </citation>
    <scope>NUCLEOTIDE SEQUENCE [LARGE SCALE GENOMIC DNA]</scope>
</reference>
<dbReference type="HOGENOM" id="CLU_568933_0_0_1"/>
<organism evidence="1 2">
    <name type="scientific">Daphnia pulex</name>
    <name type="common">Water flea</name>
    <dbReference type="NCBI Taxonomy" id="6669"/>
    <lineage>
        <taxon>Eukaryota</taxon>
        <taxon>Metazoa</taxon>
        <taxon>Ecdysozoa</taxon>
        <taxon>Arthropoda</taxon>
        <taxon>Crustacea</taxon>
        <taxon>Branchiopoda</taxon>
        <taxon>Diplostraca</taxon>
        <taxon>Cladocera</taxon>
        <taxon>Anomopoda</taxon>
        <taxon>Daphniidae</taxon>
        <taxon>Daphnia</taxon>
    </lineage>
</organism>
<dbReference type="GO" id="GO:0071897">
    <property type="term" value="P:DNA biosynthetic process"/>
    <property type="evidence" value="ECO:0007669"/>
    <property type="project" value="UniProtKB-ARBA"/>
</dbReference>
<name>E9HYZ9_DAPPU</name>
<dbReference type="Proteomes" id="UP000000305">
    <property type="component" value="Unassembled WGS sequence"/>
</dbReference>
<gene>
    <name evidence="1" type="ORF">DAPPUDRAFT_336040</name>
</gene>
<evidence type="ECO:0000313" key="1">
    <source>
        <dbReference type="EMBL" id="EFX63029.1"/>
    </source>
</evidence>
<dbReference type="KEGG" id="dpx:DAPPUDRAFT_336040"/>
<dbReference type="Gene3D" id="3.10.10.10">
    <property type="entry name" value="HIV Type 1 Reverse Transcriptase, subunit A, domain 1"/>
    <property type="match status" value="1"/>
</dbReference>
<dbReference type="InterPro" id="IPR043502">
    <property type="entry name" value="DNA/RNA_pol_sf"/>
</dbReference>
<keyword evidence="2" id="KW-1185">Reference proteome</keyword>
<protein>
    <submittedName>
        <fullName evidence="1">Uncharacterized protein</fullName>
    </submittedName>
</protein>
<sequence>MSKKLYEQLQQTGDTQIYYDPRYQAVKIASGEVQKILGVANIRLHFVGENKCNKSFLLDVIVHEGLDEEFFLGRDFTGSDAKALETNDHIYLTYEQECYLDSVEKNLKNKKLCKVPLYSVKEAPITISNNKTVVIPPLSPLTITCHVTQKKGNRIPLKPKGSIDFHIENVIKPRLETPPAMYTLENPSQIEITLFNDTIEDYHIEPNEEIAEIKLWGNMVECHRMEVKALDVDEELQIIHNENGTIKSNTDKIIKLNRPIFIEDDDTLTEEEKEIAFLQYMKNGYHHPSMTKIIEEREAITEYKLEKTDPISDEEWSKQFDLAHLTDFQKQKALETFAQNKQAFSTHVRDLGCTDMVEMDIELTTNQNLFQQYRPVPYALKEQIVKILDQLLQYGIIRECDEPSPIVSNLLACKKKDDSVRILLDGRLLNIYSKKMAQNQVSQNELETHLSDADMASTHTQHFTHHSMERDFALQDAHKD</sequence>
<dbReference type="InParanoid" id="E9HYZ9"/>
<dbReference type="EMBL" id="GL733253">
    <property type="protein sequence ID" value="EFX63029.1"/>
    <property type="molecule type" value="Genomic_DNA"/>
</dbReference>
<dbReference type="AlphaFoldDB" id="E9HYZ9"/>
<proteinExistence type="predicted"/>
<accession>E9HYZ9</accession>
<dbReference type="SUPFAM" id="SSF56672">
    <property type="entry name" value="DNA/RNA polymerases"/>
    <property type="match status" value="1"/>
</dbReference>
<dbReference type="OrthoDB" id="7486164at2759"/>
<evidence type="ECO:0000313" key="2">
    <source>
        <dbReference type="Proteomes" id="UP000000305"/>
    </source>
</evidence>
<dbReference type="STRING" id="6669.E9HYZ9"/>